<feature type="region of interest" description="Disordered" evidence="16">
    <location>
        <begin position="635"/>
        <end position="802"/>
    </location>
</feature>
<dbReference type="InterPro" id="IPR004659">
    <property type="entry name" value="RNase_E/G"/>
</dbReference>
<feature type="region of interest" description="Disordered" evidence="16">
    <location>
        <begin position="570"/>
        <end position="619"/>
    </location>
</feature>
<name>A0ABZ3BZM4_9GAMM</name>
<dbReference type="InterPro" id="IPR028878">
    <property type="entry name" value="RNase_E"/>
</dbReference>
<reference evidence="18 19" key="1">
    <citation type="submission" date="2024-03" db="EMBL/GenBank/DDBJ databases">
        <title>Complete Genome Sequence and Annotation of Ignatzschineria larvae DSM 13226.</title>
        <authorList>
            <person name="Cantrell E."/>
            <person name="Burcham Z.M."/>
        </authorList>
    </citation>
    <scope>NUCLEOTIDE SEQUENCE [LARGE SCALE GENOMIC DNA]</scope>
    <source>
        <strain evidence="18 19">DSM 13226</strain>
    </source>
</reference>
<dbReference type="Pfam" id="PF20833">
    <property type="entry name" value="RNase_E_G_Thio"/>
    <property type="match status" value="1"/>
</dbReference>
<feature type="compositionally biased region" description="Basic and acidic residues" evidence="16">
    <location>
        <begin position="738"/>
        <end position="758"/>
    </location>
</feature>
<evidence type="ECO:0000256" key="12">
    <source>
        <dbReference type="ARBA" id="ARBA00022842"/>
    </source>
</evidence>
<evidence type="ECO:0000256" key="7">
    <source>
        <dbReference type="ARBA" id="ARBA00022722"/>
    </source>
</evidence>
<keyword evidence="10 15" id="KW-0255">Endonuclease</keyword>
<feature type="compositionally biased region" description="Basic and acidic residues" evidence="16">
    <location>
        <begin position="656"/>
        <end position="679"/>
    </location>
</feature>
<gene>
    <name evidence="15" type="primary">rne</name>
    <name evidence="18" type="ORF">WMO13_09265</name>
</gene>
<accession>A0ABZ3BZM4</accession>
<keyword evidence="11 15" id="KW-0378">Hydrolase</keyword>
<evidence type="ECO:0000256" key="2">
    <source>
        <dbReference type="ARBA" id="ARBA00022475"/>
    </source>
</evidence>
<dbReference type="InterPro" id="IPR019307">
    <property type="entry name" value="RNA-bd_AU-1/RNase_E/G"/>
</dbReference>
<dbReference type="HAMAP" id="MF_00970">
    <property type="entry name" value="RNase_E"/>
    <property type="match status" value="1"/>
</dbReference>
<feature type="region of interest" description="Disordered" evidence="16">
    <location>
        <begin position="1116"/>
        <end position="1205"/>
    </location>
</feature>
<feature type="compositionally biased region" description="Low complexity" evidence="16">
    <location>
        <begin position="645"/>
        <end position="655"/>
    </location>
</feature>
<dbReference type="PANTHER" id="PTHR30001">
    <property type="entry name" value="RIBONUCLEASE"/>
    <property type="match status" value="1"/>
</dbReference>
<keyword evidence="15" id="KW-0862">Zinc</keyword>
<keyword evidence="3 15" id="KW-0963">Cytoplasm</keyword>
<dbReference type="EMBL" id="CP150637">
    <property type="protein sequence ID" value="WZW87547.1"/>
    <property type="molecule type" value="Genomic_DNA"/>
</dbReference>
<dbReference type="Proteomes" id="UP001449178">
    <property type="component" value="Chromosome"/>
</dbReference>
<keyword evidence="19" id="KW-1185">Reference proteome</keyword>
<evidence type="ECO:0000256" key="5">
    <source>
        <dbReference type="ARBA" id="ARBA00022552"/>
    </source>
</evidence>
<sequence>MKRMLINATQQEEMRVALVDGQHLYDLDIENVATKQKKANIYKGKITRIEPSLEACFVDYGSERHGFLPFKEIAREYYKNPGDHSLSVKDQLEEGTELIVQVEREERGNKGAALTTYVSLAGRYLVLMPNNPKAGGVSRRISGKQRAEIRDAMSALAIPEEMGIIVRTAGMGRTAEELQWDLDYLIMLWEAILDAGKKPAPLLIFQESNIIIRALRDYYRSDIGEILIDDEEVFKEAEIFINNIMPQIGDKIKLYEDQVPLFTRFQVESQIQTAYERNVRLPSGGALVFDHTEALVSIDINSGRSTKGADIEDTALNTNLEAAEEIARQLKLRDLGGLVVIDFIDMLESKNQRKVESALHDALASDRARIQVGQISRFGLLEMSRQRLRPSLDETSHIVCPRCEGQGTIRDTKSLALGILRLIEEESLKEKTSELVIQVPVNVAVYLLNEKRADVEDIEARLNVRVIIIPDTHLDTPHFKITRYRVSDEIVGEDSETHLIKEEVTLEDMRSEAVIQSKKVMEKPVVSGISPIAPPPKVVIAEKKADILAKSQTLLNSILSYIKGFFAKDEAQTESKENNKKPRDNKNQRNNKNGNRARGNNSNRQRNQRHNHPSRNTIETIEREVDLGAEFNQNANAEESTRESNNQGQKGNRRNGQNDRSNDRNNERSDRNNDRRRNEQNGSGNDQSRRQSKQENDNQVNRQQDQKSQVRNNEGKGRNDRNEARDNDRKSRNQAVTPDHDTKENTAKDNDAKKRDSVENNAQEKGAKQESRSSSQNRSRRSNKQSRPEKRDPDSVINEKGEEVIQVTVGDKVEERVIRQGRPRIAKEQVKEIVSEPVSNEKKAVESIRPVISDDAMDIITKPEKTIAATVAVIALENDSVQKMTISKGRNRRAIKMIEADALESTDAIEASSETHSAENSMTTPVAANVDTVIVESTTSVANQEAVSVATEAKQDVSMPSVESSVMESDSFSSALEVTELADNKAEAVITTDVQDTAAVVVTSTSVESTHTADTNHSEEVTVPADTLETNNVAEKVVESDVVQNVAMEPKEAEVINSSDSLTTEITAKAAEVSEDSVVQEAIATAAVVVENAQDSANQEKSNDTDTSKAVETIKEEVAKEEKTTEETKEEVQDKRPSNNRGRKGGRTIKPGKPTRSKAKNRTKVIVSDDVLPNKKGNSEPKAAVEAGKSESTSQASTDSDKTSS</sequence>
<dbReference type="SMART" id="SM00316">
    <property type="entry name" value="S1"/>
    <property type="match status" value="1"/>
</dbReference>
<organism evidence="18 19">
    <name type="scientific">Ignatzschineria larvae DSM 13226</name>
    <dbReference type="NCBI Taxonomy" id="1111732"/>
    <lineage>
        <taxon>Bacteria</taxon>
        <taxon>Pseudomonadati</taxon>
        <taxon>Pseudomonadota</taxon>
        <taxon>Gammaproteobacteria</taxon>
        <taxon>Cardiobacteriales</taxon>
        <taxon>Ignatzschineriaceae</taxon>
        <taxon>Ignatzschineria</taxon>
    </lineage>
</organism>
<evidence type="ECO:0000256" key="3">
    <source>
        <dbReference type="ARBA" id="ARBA00022490"/>
    </source>
</evidence>
<protein>
    <recommendedName>
        <fullName evidence="15">Ribonuclease E</fullName>
        <shortName evidence="15">RNase E</shortName>
        <ecNumber evidence="15">3.1.26.12</ecNumber>
    </recommendedName>
</protein>
<feature type="compositionally biased region" description="Basic and acidic residues" evidence="16">
    <location>
        <begin position="570"/>
        <end position="587"/>
    </location>
</feature>
<keyword evidence="15" id="KW-0820">tRNA-binding</keyword>
<dbReference type="InterPro" id="IPR048583">
    <property type="entry name" value="RNase_E_G_thioredoxin-like"/>
</dbReference>
<dbReference type="PROSITE" id="PS50126">
    <property type="entry name" value="S1"/>
    <property type="match status" value="1"/>
</dbReference>
<comment type="function">
    <text evidence="15">Endoribonuclease that plays a central role in RNA processing and decay. Required for the maturation of 5S and 16S rRNAs and the majority of tRNAs. Also involved in the degradation of most mRNAs.</text>
</comment>
<evidence type="ECO:0000256" key="1">
    <source>
        <dbReference type="ARBA" id="ARBA00005663"/>
    </source>
</evidence>
<keyword evidence="6 15" id="KW-0819">tRNA processing</keyword>
<keyword evidence="9 15" id="KW-0699">rRNA-binding</keyword>
<comment type="cofactor">
    <cofactor evidence="15">
        <name>Mg(2+)</name>
        <dbReference type="ChEBI" id="CHEBI:18420"/>
    </cofactor>
    <text evidence="15">Binds 1 Mg(2+) ion per subunit.</text>
</comment>
<evidence type="ECO:0000256" key="15">
    <source>
        <dbReference type="HAMAP-Rule" id="MF_00970"/>
    </source>
</evidence>
<dbReference type="NCBIfam" id="TIGR00757">
    <property type="entry name" value="RNaseEG"/>
    <property type="match status" value="1"/>
</dbReference>
<feature type="compositionally biased region" description="Basic and acidic residues" evidence="16">
    <location>
        <begin position="786"/>
        <end position="802"/>
    </location>
</feature>
<feature type="compositionally biased region" description="Basic and acidic residues" evidence="16">
    <location>
        <begin position="713"/>
        <end position="731"/>
    </location>
</feature>
<feature type="compositionally biased region" description="Polar residues" evidence="16">
    <location>
        <begin position="697"/>
        <end position="712"/>
    </location>
</feature>
<proteinExistence type="inferred from homology"/>
<comment type="similarity">
    <text evidence="1">Belongs to the RNase E/G family. RNase G subfamily.</text>
</comment>
<feature type="binding site" evidence="15">
    <location>
        <position position="400"/>
    </location>
    <ligand>
        <name>Zn(2+)</name>
        <dbReference type="ChEBI" id="CHEBI:29105"/>
        <note>ligand shared between dimeric partners</note>
    </ligand>
</feature>
<comment type="subunit">
    <text evidence="15">Component of the RNA degradosome, which is a multiprotein complex involved in RNA processing and mRNA degradation. Within the RNA degradosome, RNase E assembles into a homotetramer formed by a dimer of dimers.</text>
</comment>
<keyword evidence="5 15" id="KW-0698">rRNA processing</keyword>
<evidence type="ECO:0000256" key="9">
    <source>
        <dbReference type="ARBA" id="ARBA00022730"/>
    </source>
</evidence>
<dbReference type="InterPro" id="IPR012340">
    <property type="entry name" value="NA-bd_OB-fold"/>
</dbReference>
<keyword evidence="14 15" id="KW-0472">Membrane</keyword>
<dbReference type="Gene3D" id="3.40.1260.20">
    <property type="entry name" value="Ribonuclease E, catalytic domain"/>
    <property type="match status" value="1"/>
</dbReference>
<evidence type="ECO:0000256" key="10">
    <source>
        <dbReference type="ARBA" id="ARBA00022759"/>
    </source>
</evidence>
<feature type="binding site" evidence="15">
    <location>
        <position position="403"/>
    </location>
    <ligand>
        <name>Zn(2+)</name>
        <dbReference type="ChEBI" id="CHEBI:29105"/>
        <note>ligand shared between dimeric partners</note>
    </ligand>
</feature>
<feature type="compositionally biased region" description="Low complexity" evidence="16">
    <location>
        <begin position="588"/>
        <end position="605"/>
    </location>
</feature>
<evidence type="ECO:0000256" key="16">
    <source>
        <dbReference type="SAM" id="MobiDB-lite"/>
    </source>
</evidence>
<evidence type="ECO:0000256" key="11">
    <source>
        <dbReference type="ARBA" id="ARBA00022801"/>
    </source>
</evidence>
<keyword evidence="2 15" id="KW-1003">Cell membrane</keyword>
<feature type="binding site" evidence="15">
    <location>
        <position position="342"/>
    </location>
    <ligand>
        <name>Mg(2+)</name>
        <dbReference type="ChEBI" id="CHEBI:18420"/>
        <note>catalytic</note>
    </ligand>
</feature>
<dbReference type="Gene3D" id="2.40.50.140">
    <property type="entry name" value="Nucleic acid-binding proteins"/>
    <property type="match status" value="1"/>
</dbReference>
<evidence type="ECO:0000256" key="8">
    <source>
        <dbReference type="ARBA" id="ARBA00022723"/>
    </source>
</evidence>
<keyword evidence="13 15" id="KW-0694">RNA-binding</keyword>
<feature type="compositionally biased region" description="Basic and acidic residues" evidence="16">
    <location>
        <begin position="1116"/>
        <end position="1137"/>
    </location>
</feature>
<dbReference type="RefSeq" id="WP_051396208.1">
    <property type="nucleotide sequence ID" value="NZ_AZOD01000014.1"/>
</dbReference>
<keyword evidence="12 15" id="KW-0460">Magnesium</keyword>
<dbReference type="CDD" id="cd04453">
    <property type="entry name" value="S1_RNase_E"/>
    <property type="match status" value="1"/>
</dbReference>
<evidence type="ECO:0000256" key="14">
    <source>
        <dbReference type="ARBA" id="ARBA00023136"/>
    </source>
</evidence>
<feature type="domain" description="S1 motif" evidence="17">
    <location>
        <begin position="39"/>
        <end position="117"/>
    </location>
</feature>
<evidence type="ECO:0000313" key="19">
    <source>
        <dbReference type="Proteomes" id="UP001449178"/>
    </source>
</evidence>
<evidence type="ECO:0000256" key="6">
    <source>
        <dbReference type="ARBA" id="ARBA00022694"/>
    </source>
</evidence>
<evidence type="ECO:0000313" key="18">
    <source>
        <dbReference type="EMBL" id="WZW87547.1"/>
    </source>
</evidence>
<keyword evidence="8 15" id="KW-0479">Metal-binding</keyword>
<comment type="similarity">
    <text evidence="15">Belongs to the RNase E/G family. RNase E subfamily.</text>
</comment>
<feature type="region of interest" description="Required for zinc-mediated homotetramerization and catalytic activity" evidence="15">
    <location>
        <begin position="400"/>
        <end position="403"/>
    </location>
</feature>
<keyword evidence="4 15" id="KW-0997">Cell inner membrane</keyword>
<dbReference type="SUPFAM" id="SSF50249">
    <property type="entry name" value="Nucleic acid-binding proteins"/>
    <property type="match status" value="1"/>
</dbReference>
<dbReference type="Pfam" id="PF10150">
    <property type="entry name" value="RNase_E_G"/>
    <property type="match status" value="1"/>
</dbReference>
<comment type="cofactor">
    <cofactor evidence="15">
        <name>Zn(2+)</name>
        <dbReference type="ChEBI" id="CHEBI:29105"/>
    </cofactor>
    <text evidence="15">Binds 2 Zn(2+) ions per homotetramer.</text>
</comment>
<dbReference type="EC" id="3.1.26.12" evidence="15"/>
<evidence type="ECO:0000256" key="13">
    <source>
        <dbReference type="ARBA" id="ARBA00022884"/>
    </source>
</evidence>
<dbReference type="InterPro" id="IPR003029">
    <property type="entry name" value="S1_domain"/>
</dbReference>
<feature type="binding site" evidence="15">
    <location>
        <position position="299"/>
    </location>
    <ligand>
        <name>Mg(2+)</name>
        <dbReference type="ChEBI" id="CHEBI:18420"/>
        <note>catalytic</note>
    </ligand>
</feature>
<comment type="subcellular location">
    <subcellularLocation>
        <location evidence="15">Cytoplasm</location>
    </subcellularLocation>
    <subcellularLocation>
        <location evidence="15">Cell inner membrane</location>
        <topology evidence="15">Peripheral membrane protein</topology>
        <orientation evidence="15">Cytoplasmic side</orientation>
    </subcellularLocation>
</comment>
<feature type="compositionally biased region" description="Basic residues" evidence="16">
    <location>
        <begin position="1153"/>
        <end position="1163"/>
    </location>
</feature>
<feature type="compositionally biased region" description="Basic and acidic residues" evidence="16">
    <location>
        <begin position="687"/>
        <end position="696"/>
    </location>
</feature>
<dbReference type="PANTHER" id="PTHR30001:SF1">
    <property type="entry name" value="RIBONUCLEASE E_G-LIKE PROTEIN, CHLOROPLASTIC"/>
    <property type="match status" value="1"/>
</dbReference>
<evidence type="ECO:0000256" key="4">
    <source>
        <dbReference type="ARBA" id="ARBA00022519"/>
    </source>
</evidence>
<comment type="catalytic activity">
    <reaction evidence="15">
        <text>Endonucleolytic cleavage of single-stranded RNA in A- and U-rich regions.</text>
        <dbReference type="EC" id="3.1.26.12"/>
    </reaction>
</comment>
<keyword evidence="7 15" id="KW-0540">Nuclease</keyword>
<evidence type="ECO:0000259" key="17">
    <source>
        <dbReference type="PROSITE" id="PS50126"/>
    </source>
</evidence>
<dbReference type="Pfam" id="PF00575">
    <property type="entry name" value="S1"/>
    <property type="match status" value="1"/>
</dbReference>